<evidence type="ECO:0000313" key="2">
    <source>
        <dbReference type="Proteomes" id="UP000772434"/>
    </source>
</evidence>
<dbReference type="SUPFAM" id="SSF81383">
    <property type="entry name" value="F-box domain"/>
    <property type="match status" value="1"/>
</dbReference>
<name>A0A9P5Q270_9AGAR</name>
<protein>
    <recommendedName>
        <fullName evidence="3">F-box domain-containing protein</fullName>
    </recommendedName>
</protein>
<dbReference type="Proteomes" id="UP000772434">
    <property type="component" value="Unassembled WGS sequence"/>
</dbReference>
<keyword evidence="2" id="KW-1185">Reference proteome</keyword>
<comment type="caution">
    <text evidence="1">The sequence shown here is derived from an EMBL/GenBank/DDBJ whole genome shotgun (WGS) entry which is preliminary data.</text>
</comment>
<gene>
    <name evidence="1" type="ORF">BDP27DRAFT_1319908</name>
</gene>
<sequence length="234" mass="26802">MTNPYLYNAHQPVCSLQPQLAKLPTHLLQYLKMEIEGNKSDSDSANKVLGTFLPELLARIFWYCPSGTVTLPPNYTQTSSHWRAVAHSSPSLWTTLTMELSPKVETDADASRFELAITDQILRSLDLSINLYICTFRHSFTLSKVQMDLYEKLCKNIMTKFSGKWRYLDVSLFWEAHDFFGNMKQLAALAELEIDAVCCEKPGCHEIFPTAPCLRKQTFFLSRQPSMACLERFI</sequence>
<evidence type="ECO:0008006" key="3">
    <source>
        <dbReference type="Google" id="ProtNLM"/>
    </source>
</evidence>
<feature type="non-terminal residue" evidence="1">
    <location>
        <position position="1"/>
    </location>
</feature>
<organism evidence="1 2">
    <name type="scientific">Rhodocollybia butyracea</name>
    <dbReference type="NCBI Taxonomy" id="206335"/>
    <lineage>
        <taxon>Eukaryota</taxon>
        <taxon>Fungi</taxon>
        <taxon>Dikarya</taxon>
        <taxon>Basidiomycota</taxon>
        <taxon>Agaricomycotina</taxon>
        <taxon>Agaricomycetes</taxon>
        <taxon>Agaricomycetidae</taxon>
        <taxon>Agaricales</taxon>
        <taxon>Marasmiineae</taxon>
        <taxon>Omphalotaceae</taxon>
        <taxon>Rhodocollybia</taxon>
    </lineage>
</organism>
<dbReference type="EMBL" id="JADNRY010000022">
    <property type="protein sequence ID" value="KAF9072747.1"/>
    <property type="molecule type" value="Genomic_DNA"/>
</dbReference>
<dbReference type="AlphaFoldDB" id="A0A9P5Q270"/>
<evidence type="ECO:0000313" key="1">
    <source>
        <dbReference type="EMBL" id="KAF9072747.1"/>
    </source>
</evidence>
<accession>A0A9P5Q270</accession>
<dbReference type="OrthoDB" id="2910560at2759"/>
<dbReference type="InterPro" id="IPR036047">
    <property type="entry name" value="F-box-like_dom_sf"/>
</dbReference>
<proteinExistence type="predicted"/>
<reference evidence="1" key="1">
    <citation type="submission" date="2020-11" db="EMBL/GenBank/DDBJ databases">
        <authorList>
            <consortium name="DOE Joint Genome Institute"/>
            <person name="Ahrendt S."/>
            <person name="Riley R."/>
            <person name="Andreopoulos W."/>
            <person name="Labutti K."/>
            <person name="Pangilinan J."/>
            <person name="Ruiz-Duenas F.J."/>
            <person name="Barrasa J.M."/>
            <person name="Sanchez-Garcia M."/>
            <person name="Camarero S."/>
            <person name="Miyauchi S."/>
            <person name="Serrano A."/>
            <person name="Linde D."/>
            <person name="Babiker R."/>
            <person name="Drula E."/>
            <person name="Ayuso-Fernandez I."/>
            <person name="Pacheco R."/>
            <person name="Padilla G."/>
            <person name="Ferreira P."/>
            <person name="Barriuso J."/>
            <person name="Kellner H."/>
            <person name="Castanera R."/>
            <person name="Alfaro M."/>
            <person name="Ramirez L."/>
            <person name="Pisabarro A.G."/>
            <person name="Kuo A."/>
            <person name="Tritt A."/>
            <person name="Lipzen A."/>
            <person name="He G."/>
            <person name="Yan M."/>
            <person name="Ng V."/>
            <person name="Cullen D."/>
            <person name="Martin F."/>
            <person name="Rosso M.-N."/>
            <person name="Henrissat B."/>
            <person name="Hibbett D."/>
            <person name="Martinez A.T."/>
            <person name="Grigoriev I.V."/>
        </authorList>
    </citation>
    <scope>NUCLEOTIDE SEQUENCE</scope>
    <source>
        <strain evidence="1">AH 40177</strain>
    </source>
</reference>